<feature type="chain" id="PRO_5024822416" description="Extracellular membrane protein CFEM domain-containing protein" evidence="2">
    <location>
        <begin position="25"/>
        <end position="176"/>
    </location>
</feature>
<name>A0A5N6KD11_MONLA</name>
<sequence>MHTPIPSTLLPLLLFLSHLPSVSATPPACLLAAINAQDHPSDLKSLCGTLENAVAGNITQMCKEGSYKEAVSAYKATCLEGAGVTITLTSSSSVSTSTSTSATKSGTASTSGTAVASGTGATGTGSASATTTSGSTTAGATGSTASASGVTAQGGVGAVVVPGLLGLVGLAGAVLL</sequence>
<feature type="region of interest" description="Disordered" evidence="1">
    <location>
        <begin position="93"/>
        <end position="144"/>
    </location>
</feature>
<feature type="signal peptide" evidence="2">
    <location>
        <begin position="1"/>
        <end position="24"/>
    </location>
</feature>
<gene>
    <name evidence="3" type="ORF">EYC80_002838</name>
</gene>
<accession>A0A5N6KD11</accession>
<dbReference type="Proteomes" id="UP000326757">
    <property type="component" value="Unassembled WGS sequence"/>
</dbReference>
<evidence type="ECO:0000256" key="1">
    <source>
        <dbReference type="SAM" id="MobiDB-lite"/>
    </source>
</evidence>
<evidence type="ECO:0000313" key="3">
    <source>
        <dbReference type="EMBL" id="KAB8300912.1"/>
    </source>
</evidence>
<protein>
    <recommendedName>
        <fullName evidence="5">Extracellular membrane protein CFEM domain-containing protein</fullName>
    </recommendedName>
</protein>
<proteinExistence type="predicted"/>
<dbReference type="AlphaFoldDB" id="A0A5N6KD11"/>
<keyword evidence="2" id="KW-0732">Signal</keyword>
<evidence type="ECO:0008006" key="5">
    <source>
        <dbReference type="Google" id="ProtNLM"/>
    </source>
</evidence>
<comment type="caution">
    <text evidence="3">The sequence shown here is derived from an EMBL/GenBank/DDBJ whole genome shotgun (WGS) entry which is preliminary data.</text>
</comment>
<dbReference type="OrthoDB" id="4776947at2759"/>
<reference evidence="3 4" key="1">
    <citation type="submission" date="2019-06" db="EMBL/GenBank/DDBJ databases">
        <title>Genome Sequence of the Brown Rot Fungal Pathogen Monilinia laxa.</title>
        <authorList>
            <person name="De Miccolis Angelini R.M."/>
            <person name="Landi L."/>
            <person name="Abate D."/>
            <person name="Pollastro S."/>
            <person name="Romanazzi G."/>
            <person name="Faretra F."/>
        </authorList>
    </citation>
    <scope>NUCLEOTIDE SEQUENCE [LARGE SCALE GENOMIC DNA]</scope>
    <source>
        <strain evidence="3 4">Mlax316</strain>
    </source>
</reference>
<dbReference type="EMBL" id="VIGI01000004">
    <property type="protein sequence ID" value="KAB8300912.1"/>
    <property type="molecule type" value="Genomic_DNA"/>
</dbReference>
<keyword evidence="4" id="KW-1185">Reference proteome</keyword>
<evidence type="ECO:0000313" key="4">
    <source>
        <dbReference type="Proteomes" id="UP000326757"/>
    </source>
</evidence>
<organism evidence="3 4">
    <name type="scientific">Monilinia laxa</name>
    <name type="common">Brown rot fungus</name>
    <name type="synonym">Sclerotinia laxa</name>
    <dbReference type="NCBI Taxonomy" id="61186"/>
    <lineage>
        <taxon>Eukaryota</taxon>
        <taxon>Fungi</taxon>
        <taxon>Dikarya</taxon>
        <taxon>Ascomycota</taxon>
        <taxon>Pezizomycotina</taxon>
        <taxon>Leotiomycetes</taxon>
        <taxon>Helotiales</taxon>
        <taxon>Sclerotiniaceae</taxon>
        <taxon>Monilinia</taxon>
    </lineage>
</organism>
<evidence type="ECO:0000256" key="2">
    <source>
        <dbReference type="SAM" id="SignalP"/>
    </source>
</evidence>